<evidence type="ECO:0000313" key="5">
    <source>
        <dbReference type="Proteomes" id="UP000054935"/>
    </source>
</evidence>
<keyword evidence="5" id="KW-1185">Reference proteome</keyword>
<dbReference type="Gene3D" id="2.40.10.10">
    <property type="entry name" value="Trypsin-like serine proteases"/>
    <property type="match status" value="2"/>
</dbReference>
<dbReference type="RefSeq" id="WP_058246606.1">
    <property type="nucleotide sequence ID" value="NZ_CYSE01000002.1"/>
</dbReference>
<dbReference type="InterPro" id="IPR001314">
    <property type="entry name" value="Peptidase_S1A"/>
</dbReference>
<feature type="chain" id="PRO_5006015714" evidence="2">
    <location>
        <begin position="17"/>
        <end position="205"/>
    </location>
</feature>
<evidence type="ECO:0000256" key="1">
    <source>
        <dbReference type="ARBA" id="ARBA00022729"/>
    </source>
</evidence>
<dbReference type="SMART" id="SM00020">
    <property type="entry name" value="Tryp_SPc"/>
    <property type="match status" value="1"/>
</dbReference>
<protein>
    <submittedName>
        <fullName evidence="4">V8-like Glu-specific endopeptidase</fullName>
    </submittedName>
</protein>
<dbReference type="SUPFAM" id="SSF50494">
    <property type="entry name" value="Trypsin-like serine proteases"/>
    <property type="match status" value="1"/>
</dbReference>
<evidence type="ECO:0000256" key="2">
    <source>
        <dbReference type="SAM" id="SignalP"/>
    </source>
</evidence>
<accession>A0A0N7LZ51</accession>
<gene>
    <name evidence="4" type="ORF">TRN7648_01068</name>
</gene>
<dbReference type="PROSITE" id="PS50240">
    <property type="entry name" value="TRYPSIN_DOM"/>
    <property type="match status" value="1"/>
</dbReference>
<reference evidence="4 5" key="1">
    <citation type="submission" date="2015-09" db="EMBL/GenBank/DDBJ databases">
        <authorList>
            <consortium name="Swine Surveillance"/>
        </authorList>
    </citation>
    <scope>NUCLEOTIDE SEQUENCE [LARGE SCALE GENOMIC DNA]</scope>
    <source>
        <strain evidence="4 5">CECT 7648</strain>
    </source>
</reference>
<dbReference type="InterPro" id="IPR018114">
    <property type="entry name" value="TRYPSIN_HIS"/>
</dbReference>
<keyword evidence="1 2" id="KW-0732">Signal</keyword>
<dbReference type="PANTHER" id="PTHR15462:SF8">
    <property type="entry name" value="SERINE PROTEASE"/>
    <property type="match status" value="1"/>
</dbReference>
<dbReference type="PANTHER" id="PTHR15462">
    <property type="entry name" value="SERINE PROTEASE"/>
    <property type="match status" value="1"/>
</dbReference>
<dbReference type="PRINTS" id="PR00722">
    <property type="entry name" value="CHYMOTRYPSIN"/>
</dbReference>
<dbReference type="InterPro" id="IPR043504">
    <property type="entry name" value="Peptidase_S1_PA_chymotrypsin"/>
</dbReference>
<dbReference type="EMBL" id="CYSE01000002">
    <property type="protein sequence ID" value="CUH76689.1"/>
    <property type="molecule type" value="Genomic_DNA"/>
</dbReference>
<feature type="domain" description="Peptidase S1" evidence="3">
    <location>
        <begin position="18"/>
        <end position="204"/>
    </location>
</feature>
<dbReference type="Proteomes" id="UP000054935">
    <property type="component" value="Unassembled WGS sequence"/>
</dbReference>
<dbReference type="STRING" id="441103.TRN7648_01068"/>
<feature type="signal peptide" evidence="2">
    <location>
        <begin position="1"/>
        <end position="16"/>
    </location>
</feature>
<sequence length="205" mass="22159">MLRLLALLLLPLPALADPAVGRLNLSGYKHREMCSGTLIAPDKVLTAAHCVATVQDGYLKRLGDMTFVADWNGESHKGAAKLRAVQVHPKAFTDGRFDLSHDIAVVELAQPLQPTPHPLGDKGLPGPLTLIGYQRSAPHRQAETGYCYGAPEGPLWRIACRVEPGQSGGPVLNDAGEIVAVISAVQEEQALVVPVDEWLREQLRR</sequence>
<evidence type="ECO:0000259" key="3">
    <source>
        <dbReference type="PROSITE" id="PS50240"/>
    </source>
</evidence>
<dbReference type="GO" id="GO:0004252">
    <property type="term" value="F:serine-type endopeptidase activity"/>
    <property type="evidence" value="ECO:0007669"/>
    <property type="project" value="InterPro"/>
</dbReference>
<dbReference type="PROSITE" id="PS00134">
    <property type="entry name" value="TRYPSIN_HIS"/>
    <property type="match status" value="1"/>
</dbReference>
<dbReference type="InterPro" id="IPR050966">
    <property type="entry name" value="Glutamyl_endopeptidase"/>
</dbReference>
<dbReference type="OrthoDB" id="267336at2"/>
<proteinExistence type="predicted"/>
<dbReference type="GO" id="GO:0006508">
    <property type="term" value="P:proteolysis"/>
    <property type="evidence" value="ECO:0007669"/>
    <property type="project" value="InterPro"/>
</dbReference>
<evidence type="ECO:0000313" key="4">
    <source>
        <dbReference type="EMBL" id="CUH76689.1"/>
    </source>
</evidence>
<dbReference type="InterPro" id="IPR001254">
    <property type="entry name" value="Trypsin_dom"/>
</dbReference>
<dbReference type="AlphaFoldDB" id="A0A0N7LZ51"/>
<dbReference type="InterPro" id="IPR009003">
    <property type="entry name" value="Peptidase_S1_PA"/>
</dbReference>
<name>A0A0N7LZ51_9RHOB</name>
<organism evidence="4 5">
    <name type="scientific">Tropicibacter naphthalenivorans</name>
    <dbReference type="NCBI Taxonomy" id="441103"/>
    <lineage>
        <taxon>Bacteria</taxon>
        <taxon>Pseudomonadati</taxon>
        <taxon>Pseudomonadota</taxon>
        <taxon>Alphaproteobacteria</taxon>
        <taxon>Rhodobacterales</taxon>
        <taxon>Roseobacteraceae</taxon>
        <taxon>Tropicibacter</taxon>
    </lineage>
</organism>
<dbReference type="Pfam" id="PF13365">
    <property type="entry name" value="Trypsin_2"/>
    <property type="match status" value="1"/>
</dbReference>